<dbReference type="HAMAP" id="MF_00076">
    <property type="entry name" value="HisB"/>
    <property type="match status" value="1"/>
</dbReference>
<keyword evidence="5 6" id="KW-0456">Lyase</keyword>
<evidence type="ECO:0000256" key="1">
    <source>
        <dbReference type="ARBA" id="ARBA00005047"/>
    </source>
</evidence>
<sequence>MSERKAEINRKTTETQVNLSVDLDGKGICKANTGIGFLDHMLAHLSKHSGIDITVKAAGDYEVDSHHTCEDAAICLGTAFNEALGDKRGINRYGWASVPMEDALANTSVDISGRPFLAYNVQFSSSRIGSFDVELLEEFLRSFTNSARINMHINVPYGTNNHHIAESVFKALGQAFGIAVKVTGDEIPSTKGVL</sequence>
<evidence type="ECO:0000256" key="2">
    <source>
        <dbReference type="ARBA" id="ARBA00016664"/>
    </source>
</evidence>
<dbReference type="InterPro" id="IPR000807">
    <property type="entry name" value="ImidazoleglycerolP_deHydtase"/>
</dbReference>
<evidence type="ECO:0000256" key="6">
    <source>
        <dbReference type="HAMAP-Rule" id="MF_00076"/>
    </source>
</evidence>
<evidence type="ECO:0000256" key="5">
    <source>
        <dbReference type="ARBA" id="ARBA00023239"/>
    </source>
</evidence>
<dbReference type="InterPro" id="IPR038494">
    <property type="entry name" value="IGPD_sf"/>
</dbReference>
<keyword evidence="9" id="KW-1185">Reference proteome</keyword>
<gene>
    <name evidence="6 8" type="primary">hisB</name>
    <name evidence="8" type="ORF">STSP1_00770</name>
</gene>
<keyword evidence="3 6" id="KW-0028">Amino-acid biosynthesis</keyword>
<name>A0A1W6LKU0_9BACT</name>
<protein>
    <recommendedName>
        <fullName evidence="2 6">Imidazoleglycerol-phosphate dehydratase</fullName>
        <shortName evidence="6">IGPD</shortName>
        <ecNumber evidence="6 7">4.2.1.19</ecNumber>
    </recommendedName>
</protein>
<dbReference type="KEGG" id="pbp:STSP1_00770"/>
<dbReference type="FunFam" id="3.30.230.40:FF:000001">
    <property type="entry name" value="Imidazoleglycerol-phosphate dehydratase HisB"/>
    <property type="match status" value="1"/>
</dbReference>
<evidence type="ECO:0000313" key="8">
    <source>
        <dbReference type="EMBL" id="ARN56389.1"/>
    </source>
</evidence>
<dbReference type="EC" id="4.2.1.19" evidence="6 7"/>
<dbReference type="GO" id="GO:0005737">
    <property type="term" value="C:cytoplasm"/>
    <property type="evidence" value="ECO:0007669"/>
    <property type="project" value="UniProtKB-SubCell"/>
</dbReference>
<comment type="catalytic activity">
    <reaction evidence="6 7">
        <text>D-erythro-1-(imidazol-4-yl)glycerol 3-phosphate = 3-(imidazol-4-yl)-2-oxopropyl phosphate + H2O</text>
        <dbReference type="Rhea" id="RHEA:11040"/>
        <dbReference type="ChEBI" id="CHEBI:15377"/>
        <dbReference type="ChEBI" id="CHEBI:57766"/>
        <dbReference type="ChEBI" id="CHEBI:58278"/>
        <dbReference type="EC" id="4.2.1.19"/>
    </reaction>
</comment>
<proteinExistence type="inferred from homology"/>
<dbReference type="PANTHER" id="PTHR23133:SF2">
    <property type="entry name" value="IMIDAZOLEGLYCEROL-PHOSPHATE DEHYDRATASE"/>
    <property type="match status" value="1"/>
</dbReference>
<dbReference type="SUPFAM" id="SSF54211">
    <property type="entry name" value="Ribosomal protein S5 domain 2-like"/>
    <property type="match status" value="2"/>
</dbReference>
<dbReference type="PANTHER" id="PTHR23133">
    <property type="entry name" value="IMIDAZOLEGLYCEROL-PHOSPHATE DEHYDRATASE HIS7"/>
    <property type="match status" value="1"/>
</dbReference>
<dbReference type="NCBIfam" id="NF002111">
    <property type="entry name" value="PRK00951.2-1"/>
    <property type="match status" value="1"/>
</dbReference>
<dbReference type="Proteomes" id="UP000193334">
    <property type="component" value="Chromosome"/>
</dbReference>
<keyword evidence="6" id="KW-0963">Cytoplasm</keyword>
<evidence type="ECO:0000313" key="9">
    <source>
        <dbReference type="Proteomes" id="UP000193334"/>
    </source>
</evidence>
<evidence type="ECO:0000256" key="3">
    <source>
        <dbReference type="ARBA" id="ARBA00022605"/>
    </source>
</evidence>
<dbReference type="CDD" id="cd07914">
    <property type="entry name" value="IGPD"/>
    <property type="match status" value="1"/>
</dbReference>
<accession>A0A1W6LKU0</accession>
<evidence type="ECO:0000256" key="4">
    <source>
        <dbReference type="ARBA" id="ARBA00023102"/>
    </source>
</evidence>
<reference evidence="9" key="1">
    <citation type="submission" date="2017-04" db="EMBL/GenBank/DDBJ databases">
        <title>Comparative genomics and description of representatives of a novel lineage of planctomycetes thriving in anoxic sediments.</title>
        <authorList>
            <person name="Spring S."/>
            <person name="Bunk B."/>
            <person name="Sproer C."/>
        </authorList>
    </citation>
    <scope>NUCLEOTIDE SEQUENCE [LARGE SCALE GENOMIC DNA]</scope>
    <source>
        <strain evidence="9">ST-PulAB-D4</strain>
    </source>
</reference>
<organism evidence="8 9">
    <name type="scientific">Sedimentisphaera salicampi</name>
    <dbReference type="NCBI Taxonomy" id="1941349"/>
    <lineage>
        <taxon>Bacteria</taxon>
        <taxon>Pseudomonadati</taxon>
        <taxon>Planctomycetota</taxon>
        <taxon>Phycisphaerae</taxon>
        <taxon>Sedimentisphaerales</taxon>
        <taxon>Sedimentisphaeraceae</taxon>
        <taxon>Sedimentisphaera</taxon>
    </lineage>
</organism>
<dbReference type="NCBIfam" id="NF002114">
    <property type="entry name" value="PRK00951.2-4"/>
    <property type="match status" value="1"/>
</dbReference>
<dbReference type="InterPro" id="IPR020565">
    <property type="entry name" value="ImidazoleglycerP_deHydtase_CS"/>
</dbReference>
<comment type="similarity">
    <text evidence="6 7">Belongs to the imidazoleglycerol-phosphate dehydratase family.</text>
</comment>
<dbReference type="InterPro" id="IPR020568">
    <property type="entry name" value="Ribosomal_Su5_D2-typ_SF"/>
</dbReference>
<dbReference type="AlphaFoldDB" id="A0A1W6LKU0"/>
<dbReference type="PROSITE" id="PS00954">
    <property type="entry name" value="IGP_DEHYDRATASE_1"/>
    <property type="match status" value="1"/>
</dbReference>
<keyword evidence="4 6" id="KW-0368">Histidine biosynthesis</keyword>
<evidence type="ECO:0000256" key="7">
    <source>
        <dbReference type="RuleBase" id="RU000599"/>
    </source>
</evidence>
<dbReference type="GO" id="GO:0004424">
    <property type="term" value="F:imidazoleglycerol-phosphate dehydratase activity"/>
    <property type="evidence" value="ECO:0007669"/>
    <property type="project" value="UniProtKB-UniRule"/>
</dbReference>
<dbReference type="STRING" id="1941349.STSP1_00770"/>
<dbReference type="RefSeq" id="WP_085755085.1">
    <property type="nucleotide sequence ID" value="NZ_CP021023.1"/>
</dbReference>
<dbReference type="PROSITE" id="PS00955">
    <property type="entry name" value="IGP_DEHYDRATASE_2"/>
    <property type="match status" value="1"/>
</dbReference>
<dbReference type="Gene3D" id="3.30.230.40">
    <property type="entry name" value="Imidazole glycerol phosphate dehydratase, domain 1"/>
    <property type="match status" value="2"/>
</dbReference>
<dbReference type="FunFam" id="3.30.230.40:FF:000003">
    <property type="entry name" value="Imidazoleglycerol-phosphate dehydratase HisB"/>
    <property type="match status" value="1"/>
</dbReference>
<dbReference type="Pfam" id="PF00475">
    <property type="entry name" value="IGPD"/>
    <property type="match status" value="1"/>
</dbReference>
<comment type="subcellular location">
    <subcellularLocation>
        <location evidence="6 7">Cytoplasm</location>
    </subcellularLocation>
</comment>
<comment type="pathway">
    <text evidence="1 6 7">Amino-acid biosynthesis; L-histidine biosynthesis; L-histidine from 5-phospho-alpha-D-ribose 1-diphosphate: step 6/9.</text>
</comment>
<dbReference type="EMBL" id="CP021023">
    <property type="protein sequence ID" value="ARN56389.1"/>
    <property type="molecule type" value="Genomic_DNA"/>
</dbReference>
<dbReference type="GO" id="GO:0000105">
    <property type="term" value="P:L-histidine biosynthetic process"/>
    <property type="evidence" value="ECO:0007669"/>
    <property type="project" value="UniProtKB-UniRule"/>
</dbReference>
<dbReference type="UniPathway" id="UPA00031">
    <property type="reaction ID" value="UER00011"/>
</dbReference>